<gene>
    <name evidence="2" type="ORF">F511_35238</name>
</gene>
<dbReference type="Proteomes" id="UP000250235">
    <property type="component" value="Unassembled WGS sequence"/>
</dbReference>
<dbReference type="PANTHER" id="PTHR33168">
    <property type="entry name" value="STRESS INDUCED PROTEIN-RELATED"/>
    <property type="match status" value="1"/>
</dbReference>
<dbReference type="EMBL" id="KV010206">
    <property type="protein sequence ID" value="KZV28010.1"/>
    <property type="molecule type" value="Genomic_DNA"/>
</dbReference>
<keyword evidence="3" id="KW-1185">Reference proteome</keyword>
<name>A0A2Z7B8J6_9LAMI</name>
<dbReference type="AlphaFoldDB" id="A0A2Z7B8J6"/>
<proteinExistence type="predicted"/>
<evidence type="ECO:0000256" key="1">
    <source>
        <dbReference type="SAM" id="MobiDB-lite"/>
    </source>
</evidence>
<organism evidence="2 3">
    <name type="scientific">Dorcoceras hygrometricum</name>
    <dbReference type="NCBI Taxonomy" id="472368"/>
    <lineage>
        <taxon>Eukaryota</taxon>
        <taxon>Viridiplantae</taxon>
        <taxon>Streptophyta</taxon>
        <taxon>Embryophyta</taxon>
        <taxon>Tracheophyta</taxon>
        <taxon>Spermatophyta</taxon>
        <taxon>Magnoliopsida</taxon>
        <taxon>eudicotyledons</taxon>
        <taxon>Gunneridae</taxon>
        <taxon>Pentapetalae</taxon>
        <taxon>asterids</taxon>
        <taxon>lamiids</taxon>
        <taxon>Lamiales</taxon>
        <taxon>Gesneriaceae</taxon>
        <taxon>Didymocarpoideae</taxon>
        <taxon>Trichosporeae</taxon>
        <taxon>Loxocarpinae</taxon>
        <taxon>Dorcoceras</taxon>
    </lineage>
</organism>
<evidence type="ECO:0000313" key="3">
    <source>
        <dbReference type="Proteomes" id="UP000250235"/>
    </source>
</evidence>
<evidence type="ECO:0000313" key="2">
    <source>
        <dbReference type="EMBL" id="KZV28010.1"/>
    </source>
</evidence>
<sequence>MMPLNNLKTTRSNSIRLGRNNRPREHDPHPKWLTIWRRITKLKNPRSDSFTGQTTYDQQSYMQNFDEGFGSTEPENLYRSFSARYADPTRRSWVDG</sequence>
<reference evidence="2 3" key="1">
    <citation type="journal article" date="2015" name="Proc. Natl. Acad. Sci. U.S.A.">
        <title>The resurrection genome of Boea hygrometrica: A blueprint for survival of dehydration.</title>
        <authorList>
            <person name="Xiao L."/>
            <person name="Yang G."/>
            <person name="Zhang L."/>
            <person name="Yang X."/>
            <person name="Zhao S."/>
            <person name="Ji Z."/>
            <person name="Zhou Q."/>
            <person name="Hu M."/>
            <person name="Wang Y."/>
            <person name="Chen M."/>
            <person name="Xu Y."/>
            <person name="Jin H."/>
            <person name="Xiao X."/>
            <person name="Hu G."/>
            <person name="Bao F."/>
            <person name="Hu Y."/>
            <person name="Wan P."/>
            <person name="Li L."/>
            <person name="Deng X."/>
            <person name="Kuang T."/>
            <person name="Xiang C."/>
            <person name="Zhu J.K."/>
            <person name="Oliver M.J."/>
            <person name="He Y."/>
        </authorList>
    </citation>
    <scope>NUCLEOTIDE SEQUENCE [LARGE SCALE GENOMIC DNA]</scope>
    <source>
        <strain evidence="3">cv. XS01</strain>
    </source>
</reference>
<feature type="region of interest" description="Disordered" evidence="1">
    <location>
        <begin position="1"/>
        <end position="30"/>
    </location>
</feature>
<feature type="compositionally biased region" description="Polar residues" evidence="1">
    <location>
        <begin position="1"/>
        <end position="15"/>
    </location>
</feature>
<dbReference type="OrthoDB" id="1088261at2759"/>
<protein>
    <submittedName>
        <fullName evidence="2">Uncharacterized protein</fullName>
    </submittedName>
</protein>
<accession>A0A2Z7B8J6</accession>
<feature type="region of interest" description="Disordered" evidence="1">
    <location>
        <begin position="44"/>
        <end position="73"/>
    </location>
</feature>
<feature type="compositionally biased region" description="Polar residues" evidence="1">
    <location>
        <begin position="47"/>
        <end position="63"/>
    </location>
</feature>